<sequence length="145" mass="16962">MIKYSDLIARINAVLRTEYPNIKRYGNDTVDKAAPPYFFVECIPTGINRQSKNWMHKQCTMKITYVQRRADNADALEKIERICDLLGMVLTVKDRKLRVIDYEHDCVGENNNIPQISFRLDWWENTETHSGEMIEHVHTGYAQKG</sequence>
<dbReference type="RefSeq" id="WP_307255440.1">
    <property type="nucleotide sequence ID" value="NZ_JAUSTO010000023.1"/>
</dbReference>
<dbReference type="AlphaFoldDB" id="A0AAE4ALU6"/>
<evidence type="ECO:0000313" key="1">
    <source>
        <dbReference type="EMBL" id="MDQ0153535.1"/>
    </source>
</evidence>
<dbReference type="InterPro" id="IPR049254">
    <property type="entry name" value="Phage_tail_terminator"/>
</dbReference>
<evidence type="ECO:0008006" key="3">
    <source>
        <dbReference type="Google" id="ProtNLM"/>
    </source>
</evidence>
<name>A0AAE4ALU6_9FIRM</name>
<protein>
    <recommendedName>
        <fullName evidence="3">Phage protein</fullName>
    </recommendedName>
</protein>
<evidence type="ECO:0000313" key="2">
    <source>
        <dbReference type="Proteomes" id="UP001241537"/>
    </source>
</evidence>
<dbReference type="Proteomes" id="UP001241537">
    <property type="component" value="Unassembled WGS sequence"/>
</dbReference>
<gene>
    <name evidence="1" type="ORF">J2S20_002256</name>
</gene>
<proteinExistence type="predicted"/>
<organism evidence="1 2">
    <name type="scientific">Moryella indoligenes</name>
    <dbReference type="NCBI Taxonomy" id="371674"/>
    <lineage>
        <taxon>Bacteria</taxon>
        <taxon>Bacillati</taxon>
        <taxon>Bacillota</taxon>
        <taxon>Clostridia</taxon>
        <taxon>Lachnospirales</taxon>
        <taxon>Lachnospiraceae</taxon>
        <taxon>Moryella</taxon>
    </lineage>
</organism>
<dbReference type="Pfam" id="PF20765">
    <property type="entry name" value="Phage_tail_terminator_8"/>
    <property type="match status" value="1"/>
</dbReference>
<keyword evidence="2" id="KW-1185">Reference proteome</keyword>
<comment type="caution">
    <text evidence="1">The sequence shown here is derived from an EMBL/GenBank/DDBJ whole genome shotgun (WGS) entry which is preliminary data.</text>
</comment>
<accession>A0AAE4ALU6</accession>
<dbReference type="EMBL" id="JAUSTO010000023">
    <property type="protein sequence ID" value="MDQ0153535.1"/>
    <property type="molecule type" value="Genomic_DNA"/>
</dbReference>
<reference evidence="1" key="1">
    <citation type="submission" date="2023-07" db="EMBL/GenBank/DDBJ databases">
        <title>Genomic Encyclopedia of Type Strains, Phase IV (KMG-IV): sequencing the most valuable type-strain genomes for metagenomic binning, comparative biology and taxonomic classification.</title>
        <authorList>
            <person name="Goeker M."/>
        </authorList>
    </citation>
    <scope>NUCLEOTIDE SEQUENCE</scope>
    <source>
        <strain evidence="1">DSM 19659</strain>
    </source>
</reference>